<name>F4MPA8_MYCML</name>
<proteinExistence type="predicted"/>
<gene>
    <name evidence="1" type="ORF">MLC_2120</name>
</gene>
<dbReference type="KEGG" id="mml:MLC_2120"/>
<protein>
    <submittedName>
        <fullName evidence="1">Uncharacterized protein</fullName>
    </submittedName>
</protein>
<evidence type="ECO:0000313" key="1">
    <source>
        <dbReference type="EMBL" id="CBW53940.1"/>
    </source>
</evidence>
<organism evidence="1 2">
    <name type="scientific">Mycoplasma mycoides subsp. capri LC str. 95010</name>
    <dbReference type="NCBI Taxonomy" id="862259"/>
    <lineage>
        <taxon>Bacteria</taxon>
        <taxon>Bacillati</taxon>
        <taxon>Mycoplasmatota</taxon>
        <taxon>Mollicutes</taxon>
        <taxon>Mycoplasmataceae</taxon>
        <taxon>Mycoplasma</taxon>
    </lineage>
</organism>
<reference evidence="2" key="2">
    <citation type="journal article" date="2011" name="BMC Genomics">
        <title>Mycoplasma mycoides, from mycoides Small Colony to capri. A microevolutionary perspective.</title>
        <authorList>
            <person name="Thiaucourt F."/>
            <person name="Manso-Silvan L."/>
            <person name="Salah W."/>
            <person name="Barbe V."/>
            <person name="Berger A."/>
            <person name="Jacob D."/>
            <person name="Breton M."/>
            <person name="Dupuy V."/>
            <person name="Lomenech A.M."/>
            <person name="Blanchard A."/>
            <person name="Sirand-Pugnet P."/>
        </authorList>
    </citation>
    <scope>NUCLEOTIDE SEQUENCE [LARGE SCALE GENOMIC DNA]</scope>
    <source>
        <strain evidence="2">95010</strain>
    </source>
</reference>
<dbReference type="AlphaFoldDB" id="F4MPA8"/>
<evidence type="ECO:0000313" key="2">
    <source>
        <dbReference type="Proteomes" id="UP000010103"/>
    </source>
</evidence>
<dbReference type="EMBL" id="FQ377874">
    <property type="protein sequence ID" value="CBW53940.1"/>
    <property type="molecule type" value="Genomic_DNA"/>
</dbReference>
<reference evidence="2" key="1">
    <citation type="journal article" date="2011" name="BMC Genomics">
        <title>Mycoplasma mycoides, from "mycoides Small Colony" to "capri". A microevolutionary perspective.</title>
        <authorList>
            <person name="Thiaucourt F."/>
            <person name="Manso-Silvan L."/>
            <person name="Salah W."/>
            <person name="Barbe V."/>
            <person name="Berger A."/>
            <person name="Jacob D."/>
            <person name="Breton M."/>
            <person name="Dupuy V."/>
            <person name="Lomenech A.M."/>
            <person name="Blanchard A."/>
            <person name="Sirand-Pugnet P."/>
        </authorList>
    </citation>
    <scope>NUCLEOTIDE SEQUENCE [LARGE SCALE GENOMIC DNA]</scope>
    <source>
        <strain evidence="2">95010</strain>
    </source>
</reference>
<sequence>MNSLEMEEYLRRVYEFKTVGEFEKFDELGQLIEEQQIGTDCDFIFIDKDDQELKIIDFSLANYIFFADILAELAKEMQEQKEDILKARESKIKLNLIDKKLLKLMNKN</sequence>
<dbReference type="Proteomes" id="UP000010103">
    <property type="component" value="Chromosome"/>
</dbReference>
<dbReference type="HOGENOM" id="CLU_151899_0_0_14"/>
<accession>F4MPA8</accession>